<reference evidence="2 3" key="1">
    <citation type="journal article" date="2004" name="Nat. Genet.">
        <title>Evidence in the Legionella pneumophila genome for exploitation of host cell functions and high genome plasticity.</title>
        <authorList>
            <person name="Cazalet C."/>
            <person name="Rusniok C."/>
            <person name="Bruggemann H."/>
            <person name="Zidane N."/>
            <person name="Magnier A."/>
            <person name="Ma L."/>
            <person name="Tichit M."/>
            <person name="Jarraud S."/>
            <person name="Bouchier C."/>
            <person name="Vandenesch F."/>
            <person name="Kunst F."/>
            <person name="Etienne J."/>
            <person name="Glaser P."/>
            <person name="Buchrieser C."/>
        </authorList>
    </citation>
    <scope>NUCLEOTIDE SEQUENCE [LARGE SCALE GENOMIC DNA]</scope>
    <source>
        <strain evidence="2 3">Lens</strain>
    </source>
</reference>
<gene>
    <name evidence="2" type="ordered locus">lpl2100</name>
</gene>
<dbReference type="AlphaFoldDB" id="Q5WUR8"/>
<feature type="region of interest" description="Disordered" evidence="1">
    <location>
        <begin position="380"/>
        <end position="436"/>
    </location>
</feature>
<evidence type="ECO:0000313" key="2">
    <source>
        <dbReference type="EMBL" id="CAH16340.1"/>
    </source>
</evidence>
<evidence type="ECO:0000313" key="3">
    <source>
        <dbReference type="Proteomes" id="UP000002517"/>
    </source>
</evidence>
<dbReference type="LegioList" id="lpl2100"/>
<protein>
    <submittedName>
        <fullName evidence="2">Uncharacterized protein</fullName>
    </submittedName>
</protein>
<organism evidence="2 3">
    <name type="scientific">Legionella pneumophila (strain Lens)</name>
    <dbReference type="NCBI Taxonomy" id="297245"/>
    <lineage>
        <taxon>Bacteria</taxon>
        <taxon>Pseudomonadati</taxon>
        <taxon>Pseudomonadota</taxon>
        <taxon>Gammaproteobacteria</taxon>
        <taxon>Legionellales</taxon>
        <taxon>Legionellaceae</taxon>
        <taxon>Legionella</taxon>
    </lineage>
</organism>
<accession>Q5WUR8</accession>
<dbReference type="HOGENOM" id="CLU_628216_0_0_6"/>
<dbReference type="EMBL" id="CR628337">
    <property type="protein sequence ID" value="CAH16340.1"/>
    <property type="molecule type" value="Genomic_DNA"/>
</dbReference>
<dbReference type="KEGG" id="lpf:lpl2100"/>
<feature type="compositionally biased region" description="Basic and acidic residues" evidence="1">
    <location>
        <begin position="421"/>
        <end position="436"/>
    </location>
</feature>
<name>Q5WUR8_LEGPL</name>
<evidence type="ECO:0000256" key="1">
    <source>
        <dbReference type="SAM" id="MobiDB-lite"/>
    </source>
</evidence>
<dbReference type="Proteomes" id="UP000002517">
    <property type="component" value="Chromosome"/>
</dbReference>
<proteinExistence type="predicted"/>
<sequence>MSGTNEIRKMLATQMVQARLREYYGESIPPISESNLEEVFDEARQGRSYYNPHWDKFDQKIDIEEQAAILLIQAVDSIDLQFEDEDTVHKVLGDIIDETQQYLRQKFPQGKNDLHACLNDCKKLLKSNLPNNAMSDQFRQSFRSELNQNPAEREAMWHNKKAVKDAYEKHHTEHLKQLPLVERQAKINKIIELLDHRALHNAHNEKPKIIKDILSIVKKMNPRDTKNIHRAFEKIHGIIENWDAKEGEHEDSQSLILKNLAVFISQTAHTMHENPEQKKQRLEEAINLSSEILGKSPDETKQILRDKLQKSGFWHKLVPGDPWANCLKNCLKLTNIDPPQLRNSPGALNAVNAFRGYEPTLTDTYQKLLQVPQLKTIVQPQPANSSGAKVSTPVPPSQQTATSHSAERRTLLSDYQIDDENTLKKIGQEKPGFKPG</sequence>
<dbReference type="RefSeq" id="WP_011216079.1">
    <property type="nucleotide sequence ID" value="NC_006369.1"/>
</dbReference>
<feature type="compositionally biased region" description="Polar residues" evidence="1">
    <location>
        <begin position="380"/>
        <end position="389"/>
    </location>
</feature>